<gene>
    <name evidence="10" type="ORF">ABG084_06870</name>
</gene>
<accession>A0AAU7G3C2</accession>
<dbReference type="AlphaFoldDB" id="A0AAU7G3C2"/>
<dbReference type="InterPro" id="IPR025662">
    <property type="entry name" value="Sigma_54_int_dom_ATP-bd_1"/>
</dbReference>
<evidence type="ECO:0000256" key="5">
    <source>
        <dbReference type="ARBA" id="ARBA00022989"/>
    </source>
</evidence>
<evidence type="ECO:0000256" key="4">
    <source>
        <dbReference type="ARBA" id="ARBA00022840"/>
    </source>
</evidence>
<dbReference type="Gene3D" id="3.40.50.300">
    <property type="entry name" value="P-loop containing nucleotide triphosphate hydrolases"/>
    <property type="match status" value="1"/>
</dbReference>
<dbReference type="GO" id="GO:0015421">
    <property type="term" value="F:ABC-type oligopeptide transporter activity"/>
    <property type="evidence" value="ECO:0007669"/>
    <property type="project" value="TreeGrafter"/>
</dbReference>
<comment type="subcellular location">
    <subcellularLocation>
        <location evidence="1">Cell membrane</location>
        <topology evidence="1">Multi-pass membrane protein</topology>
    </subcellularLocation>
</comment>
<dbReference type="PROSITE" id="PS50929">
    <property type="entry name" value="ABC_TM1F"/>
    <property type="match status" value="1"/>
</dbReference>
<dbReference type="SMART" id="SM00382">
    <property type="entry name" value="AAA"/>
    <property type="match status" value="1"/>
</dbReference>
<feature type="transmembrane region" description="Helical" evidence="7">
    <location>
        <begin position="50"/>
        <end position="75"/>
    </location>
</feature>
<feature type="transmembrane region" description="Helical" evidence="7">
    <location>
        <begin position="234"/>
        <end position="257"/>
    </location>
</feature>
<organism evidence="10">
    <name type="scientific">Lactobacillus sp. JCM 1131</name>
    <dbReference type="NCBI Taxonomy" id="3153753"/>
    <lineage>
        <taxon>Bacteria</taxon>
        <taxon>Bacillati</taxon>
        <taxon>Bacillota</taxon>
        <taxon>Bacilli</taxon>
        <taxon>Lactobacillales</taxon>
        <taxon>Lactobacillaceae</taxon>
        <taxon>Lactobacillus</taxon>
    </lineage>
</organism>
<dbReference type="InterPro" id="IPR011527">
    <property type="entry name" value="ABC1_TM_dom"/>
</dbReference>
<evidence type="ECO:0000313" key="10">
    <source>
        <dbReference type="EMBL" id="XBM45174.1"/>
    </source>
</evidence>
<keyword evidence="6 7" id="KW-0472">Membrane</keyword>
<dbReference type="InterPro" id="IPR036640">
    <property type="entry name" value="ABC1_TM_sf"/>
</dbReference>
<dbReference type="Pfam" id="PF00664">
    <property type="entry name" value="ABC_membrane"/>
    <property type="match status" value="1"/>
</dbReference>
<evidence type="ECO:0000259" key="9">
    <source>
        <dbReference type="PROSITE" id="PS50929"/>
    </source>
</evidence>
<keyword evidence="4 10" id="KW-0067">ATP-binding</keyword>
<evidence type="ECO:0000256" key="1">
    <source>
        <dbReference type="ARBA" id="ARBA00004651"/>
    </source>
</evidence>
<feature type="transmembrane region" description="Helical" evidence="7">
    <location>
        <begin position="12"/>
        <end position="30"/>
    </location>
</feature>
<sequence>MTFKELIKSNIPRSILIIGLYILYAITGALGEYLFKNSLNNILKGNFNGYIYWTFVQAAMEIGAAVLLPIATIALTRQSQNYLHQIRSDIMKHYYNSSNDEKVSKMQNELTDNLKLLTTNFLTPWVSILSGILEIFISVGILLKMNWTLVLVSAILLGINFLLPKIMEKKTAQATKEVNAKNEKLLNVIEHWLGGLQELRRFSAYGRLRKQLHQASDDYTKASKKSCKYNTISYLFNGWGNALAQIGLDFFAGILFLNRSISFGEFAVAGSFGFAVFSAIWEITSAITQIKSTKELRQEISELRRNEKRTVKASAYGVSVKDLKISYDQGETISYPDFTIKAGEKVLLTGDSGTGKSTLFKVLLGKLKAQSGTITYLDKNNQPLENATVGYLPQDPIVFPVSIKENITMFTKKLEQQVLNVVNKVQLSTDLAKMPAGINTVVDLKNENLSGGQRQKVVLARSEIHQQPFVLMDEVTSAIDQKATEKIVDGLLKTDQTVLMIAHNFTPELKAKFDHEIKLEKKEDTGNEF</sequence>
<feature type="domain" description="ABC transporter" evidence="8">
    <location>
        <begin position="318"/>
        <end position="529"/>
    </location>
</feature>
<dbReference type="EMBL" id="CP157383">
    <property type="protein sequence ID" value="XBM45174.1"/>
    <property type="molecule type" value="Genomic_DNA"/>
</dbReference>
<dbReference type="SUPFAM" id="SSF90123">
    <property type="entry name" value="ABC transporter transmembrane region"/>
    <property type="match status" value="1"/>
</dbReference>
<dbReference type="Pfam" id="PF00005">
    <property type="entry name" value="ABC_tran"/>
    <property type="match status" value="1"/>
</dbReference>
<dbReference type="SUPFAM" id="SSF52540">
    <property type="entry name" value="P-loop containing nucleoside triphosphate hydrolases"/>
    <property type="match status" value="1"/>
</dbReference>
<feature type="domain" description="ABC transmembrane type-1" evidence="9">
    <location>
        <begin position="15"/>
        <end position="292"/>
    </location>
</feature>
<dbReference type="PANTHER" id="PTHR43394">
    <property type="entry name" value="ATP-DEPENDENT PERMEASE MDL1, MITOCHONDRIAL"/>
    <property type="match status" value="1"/>
</dbReference>
<dbReference type="InterPro" id="IPR003593">
    <property type="entry name" value="AAA+_ATPase"/>
</dbReference>
<dbReference type="Gene3D" id="1.20.1560.10">
    <property type="entry name" value="ABC transporter type 1, transmembrane domain"/>
    <property type="match status" value="1"/>
</dbReference>
<protein>
    <submittedName>
        <fullName evidence="10">ABC transporter ATP-binding protein</fullName>
    </submittedName>
</protein>
<keyword evidence="5 7" id="KW-1133">Transmembrane helix</keyword>
<feature type="transmembrane region" description="Helical" evidence="7">
    <location>
        <begin position="121"/>
        <end position="141"/>
    </location>
</feature>
<name>A0AAU7G3C2_9LACO</name>
<feature type="transmembrane region" description="Helical" evidence="7">
    <location>
        <begin position="263"/>
        <end position="284"/>
    </location>
</feature>
<evidence type="ECO:0000256" key="7">
    <source>
        <dbReference type="SAM" id="Phobius"/>
    </source>
</evidence>
<dbReference type="PANTHER" id="PTHR43394:SF1">
    <property type="entry name" value="ATP-BINDING CASSETTE SUB-FAMILY B MEMBER 10, MITOCHONDRIAL"/>
    <property type="match status" value="1"/>
</dbReference>
<keyword evidence="3" id="KW-0547">Nucleotide-binding</keyword>
<dbReference type="PROSITE" id="PS00675">
    <property type="entry name" value="SIGMA54_INTERACT_1"/>
    <property type="match status" value="1"/>
</dbReference>
<proteinExistence type="predicted"/>
<dbReference type="GO" id="GO:0016887">
    <property type="term" value="F:ATP hydrolysis activity"/>
    <property type="evidence" value="ECO:0007669"/>
    <property type="project" value="InterPro"/>
</dbReference>
<dbReference type="RefSeq" id="WP_348796788.1">
    <property type="nucleotide sequence ID" value="NZ_CP157383.1"/>
</dbReference>
<keyword evidence="2 7" id="KW-0812">Transmembrane</keyword>
<reference evidence="10" key="1">
    <citation type="submission" date="2024-05" db="EMBL/GenBank/DDBJ databases">
        <authorList>
            <person name="Lee M.W."/>
            <person name="Lee J.K."/>
            <person name="Kim J.M."/>
            <person name="Choi D.G."/>
            <person name="Baek J.H."/>
            <person name="Bayburt H."/>
            <person name="Jung J.J."/>
            <person name="Han D.M."/>
            <person name="Jeon C.O."/>
        </authorList>
    </citation>
    <scope>NUCLEOTIDE SEQUENCE</scope>
    <source>
        <strain evidence="10">JCM 1131</strain>
    </source>
</reference>
<dbReference type="InterPro" id="IPR039421">
    <property type="entry name" value="Type_1_exporter"/>
</dbReference>
<dbReference type="GO" id="GO:0005886">
    <property type="term" value="C:plasma membrane"/>
    <property type="evidence" value="ECO:0007669"/>
    <property type="project" value="UniProtKB-SubCell"/>
</dbReference>
<feature type="transmembrane region" description="Helical" evidence="7">
    <location>
        <begin position="147"/>
        <end position="163"/>
    </location>
</feature>
<dbReference type="InterPro" id="IPR003439">
    <property type="entry name" value="ABC_transporter-like_ATP-bd"/>
</dbReference>
<evidence type="ECO:0000256" key="3">
    <source>
        <dbReference type="ARBA" id="ARBA00022741"/>
    </source>
</evidence>
<evidence type="ECO:0000256" key="2">
    <source>
        <dbReference type="ARBA" id="ARBA00022692"/>
    </source>
</evidence>
<evidence type="ECO:0000259" key="8">
    <source>
        <dbReference type="PROSITE" id="PS50893"/>
    </source>
</evidence>
<dbReference type="GO" id="GO:0005524">
    <property type="term" value="F:ATP binding"/>
    <property type="evidence" value="ECO:0007669"/>
    <property type="project" value="UniProtKB-KW"/>
</dbReference>
<evidence type="ECO:0000256" key="6">
    <source>
        <dbReference type="ARBA" id="ARBA00023136"/>
    </source>
</evidence>
<dbReference type="PROSITE" id="PS50893">
    <property type="entry name" value="ABC_TRANSPORTER_2"/>
    <property type="match status" value="1"/>
</dbReference>
<dbReference type="InterPro" id="IPR027417">
    <property type="entry name" value="P-loop_NTPase"/>
</dbReference>